<feature type="region of interest" description="Disordered" evidence="1">
    <location>
        <begin position="54"/>
        <end position="88"/>
    </location>
</feature>
<accession>A0A1B1AY64</accession>
<organism evidence="2 3">
    <name type="scientific">Streptomyces griseochromogenes</name>
    <dbReference type="NCBI Taxonomy" id="68214"/>
    <lineage>
        <taxon>Bacteria</taxon>
        <taxon>Bacillati</taxon>
        <taxon>Actinomycetota</taxon>
        <taxon>Actinomycetes</taxon>
        <taxon>Kitasatosporales</taxon>
        <taxon>Streptomycetaceae</taxon>
        <taxon>Streptomyces</taxon>
    </lineage>
</organism>
<dbReference type="AlphaFoldDB" id="A0A1B1AY64"/>
<evidence type="ECO:0000256" key="1">
    <source>
        <dbReference type="SAM" id="MobiDB-lite"/>
    </source>
</evidence>
<dbReference type="EMBL" id="CP016279">
    <property type="protein sequence ID" value="ANP51462.1"/>
    <property type="molecule type" value="Genomic_DNA"/>
</dbReference>
<evidence type="ECO:0000313" key="2">
    <source>
        <dbReference type="EMBL" id="ANP51462.1"/>
    </source>
</evidence>
<proteinExistence type="predicted"/>
<dbReference type="Proteomes" id="UP000092659">
    <property type="component" value="Chromosome"/>
</dbReference>
<dbReference type="KEGG" id="sgs:AVL59_19270"/>
<gene>
    <name evidence="2" type="ORF">AVL59_19270</name>
</gene>
<reference evidence="2 3" key="1">
    <citation type="submission" date="2016-06" db="EMBL/GenBank/DDBJ databases">
        <title>Complete genome sequence of Streptomyces griseochromogenes ATCC 14511, the Blasticidin S producer.</title>
        <authorList>
            <person name="Wu L."/>
        </authorList>
    </citation>
    <scope>NUCLEOTIDE SEQUENCE [LARGE SCALE GENOMIC DNA]</scope>
    <source>
        <strain evidence="2 3">ATCC 14511</strain>
    </source>
</reference>
<sequence length="107" mass="11039">MHGDHMNTAQLNASNHHDQPRKFSLRMPRIVAVSAALGLACAAGAATATSAVAATPAPHGGTKAAAARPIQAHHHDERGQFGRHGGLRGGDYGDDDDCEGLIVLLCV</sequence>
<protein>
    <submittedName>
        <fullName evidence="2">Uncharacterized protein</fullName>
    </submittedName>
</protein>
<name>A0A1B1AY64_9ACTN</name>
<evidence type="ECO:0000313" key="3">
    <source>
        <dbReference type="Proteomes" id="UP000092659"/>
    </source>
</evidence>
<feature type="region of interest" description="Disordered" evidence="1">
    <location>
        <begin position="1"/>
        <end position="20"/>
    </location>
</feature>